<comment type="caution">
    <text evidence="1">The sequence shown here is derived from an EMBL/GenBank/DDBJ whole genome shotgun (WGS) entry which is preliminary data.</text>
</comment>
<dbReference type="RefSeq" id="WP_233395330.1">
    <property type="nucleotide sequence ID" value="NZ_JAJTWT010000021.1"/>
</dbReference>
<dbReference type="Gene3D" id="3.30.420.10">
    <property type="entry name" value="Ribonuclease H-like superfamily/Ribonuclease H"/>
    <property type="match status" value="1"/>
</dbReference>
<protein>
    <submittedName>
        <fullName evidence="1">3'-5' exoribonuclease</fullName>
    </submittedName>
</protein>
<proteinExistence type="predicted"/>
<evidence type="ECO:0000313" key="2">
    <source>
        <dbReference type="Proteomes" id="UP001201463"/>
    </source>
</evidence>
<name>A0ABS8XIK6_9BURK</name>
<gene>
    <name evidence="1" type="ORF">LXT12_25965</name>
</gene>
<evidence type="ECO:0000313" key="1">
    <source>
        <dbReference type="EMBL" id="MCE4540684.1"/>
    </source>
</evidence>
<sequence>MCDPEALAANWGACDGWQPEKGPRSPWKTRYFLDTEFTDFESFQLISVAIVGEDGREFYAERTDFEVAQCSTFTCEVVLPLLGRLPGRAMPSDQLREELRAWLLATPRKPKPVLCYDFEGDVYLVERLLGGALPSGWKLENIEQKIDEARRTAFLTQQGGEHHALQDARANARAFL</sequence>
<dbReference type="InterPro" id="IPR012337">
    <property type="entry name" value="RNaseH-like_sf"/>
</dbReference>
<dbReference type="Proteomes" id="UP001201463">
    <property type="component" value="Unassembled WGS sequence"/>
</dbReference>
<accession>A0ABS8XIK6</accession>
<dbReference type="InterPro" id="IPR036397">
    <property type="entry name" value="RNaseH_sf"/>
</dbReference>
<keyword evidence="2" id="KW-1185">Reference proteome</keyword>
<reference evidence="1 2" key="1">
    <citation type="submission" date="2021-12" db="EMBL/GenBank/DDBJ databases">
        <title>Genome seq of p7.</title>
        <authorList>
            <person name="Seo T."/>
        </authorList>
    </citation>
    <scope>NUCLEOTIDE SEQUENCE [LARGE SCALE GENOMIC DNA]</scope>
    <source>
        <strain evidence="1 2">P7</strain>
    </source>
</reference>
<dbReference type="EMBL" id="JAJTWT010000021">
    <property type="protein sequence ID" value="MCE4540684.1"/>
    <property type="molecule type" value="Genomic_DNA"/>
</dbReference>
<dbReference type="SUPFAM" id="SSF53098">
    <property type="entry name" value="Ribonuclease H-like"/>
    <property type="match status" value="1"/>
</dbReference>
<organism evidence="1 2">
    <name type="scientific">Pelomonas caseinilytica</name>
    <dbReference type="NCBI Taxonomy" id="2906763"/>
    <lineage>
        <taxon>Bacteria</taxon>
        <taxon>Pseudomonadati</taxon>
        <taxon>Pseudomonadota</taxon>
        <taxon>Betaproteobacteria</taxon>
        <taxon>Burkholderiales</taxon>
        <taxon>Sphaerotilaceae</taxon>
        <taxon>Roseateles</taxon>
    </lineage>
</organism>